<dbReference type="STRING" id="1079859.SAMN04515674_1052"/>
<feature type="signal peptide" evidence="1">
    <location>
        <begin position="1"/>
        <end position="22"/>
    </location>
</feature>
<evidence type="ECO:0000313" key="3">
    <source>
        <dbReference type="Proteomes" id="UP000199306"/>
    </source>
</evidence>
<sequence>MKNNKICLVFCFIVMSCLQALGQKSIIPPSPNAASLGKYGDIPVNLSSGLPSVNIPLYTAKERSINWPISLSYNYSGFKPAEEVSIAGRGWSLNAGGVITRVIRGSWPDEKRLNGPGHEGGYLYSGVKAMEVVDTASGAWKCTSNCPPPAYFSAGNVYDGQPDMFYFSFGSISGKFFFGIDGSPKIVSDQKLKIEYTLVKEKYAGLFIENGMTDNIINWTITATDGTIYKFGFTDINSAALNVEYTYPNDGSTERVINAWHLYEVVANTGEKIIFQYANDFITSGTKSVSKYRETKTVTQSGIGGISGGGASAVSYLLQRSTENLLKRIEGTNFRIDFIPTQYQDGSSSYKLLDSVKVFSKTPGAGLSLVKAYDFGFDSNRNSKLLVSIQEFGSGADRLPFYEFEYYRASQLTNIDGWSLDIDFKNYYNYYDRLHNGTNHNTTLLVDNGANRSPNLESTMLGALTKIKYPTGGYTGFEYESNDFSYVRESPYVGPGGQKKTTAPGLRLRTMTDNDSRGNNVVKTYEYRSFADTTLSSGIAWEELDPYSIGFGAFLQCGHNYGFVIEGLSYCPSRYIEFYRVYKSEPFYALSKDPIYYFNVREKVGGSTLNRTDYTYTSHFDFPDFMGSSYGLSNNRMGSVASKDFARSLPKIIQYYNSEGTLVSEKKMEYVLSNRYKSPGVDIDDILTTRPAGETYVFMKTIYTYSGWLRKVKETVTQY</sequence>
<evidence type="ECO:0000256" key="1">
    <source>
        <dbReference type="SAM" id="SignalP"/>
    </source>
</evidence>
<accession>A0A1I5SGH8</accession>
<dbReference type="EMBL" id="FOXH01000005">
    <property type="protein sequence ID" value="SFP69436.1"/>
    <property type="molecule type" value="Genomic_DNA"/>
</dbReference>
<gene>
    <name evidence="2" type="ORF">SAMN04515674_1052</name>
</gene>
<protein>
    <recommendedName>
        <fullName evidence="4">YD repeat-containing protein</fullName>
    </recommendedName>
</protein>
<dbReference type="PROSITE" id="PS51257">
    <property type="entry name" value="PROKAR_LIPOPROTEIN"/>
    <property type="match status" value="1"/>
</dbReference>
<feature type="chain" id="PRO_5011601627" description="YD repeat-containing protein" evidence="1">
    <location>
        <begin position="23"/>
        <end position="719"/>
    </location>
</feature>
<keyword evidence="3" id="KW-1185">Reference proteome</keyword>
<dbReference type="AlphaFoldDB" id="A0A1I5SGH8"/>
<reference evidence="2 3" key="1">
    <citation type="submission" date="2016-10" db="EMBL/GenBank/DDBJ databases">
        <authorList>
            <person name="de Groot N.N."/>
        </authorList>
    </citation>
    <scope>NUCLEOTIDE SEQUENCE [LARGE SCALE GENOMIC DNA]</scope>
    <source>
        <strain evidence="3">E92,LMG 26720,CCM 7988</strain>
    </source>
</reference>
<evidence type="ECO:0008006" key="4">
    <source>
        <dbReference type="Google" id="ProtNLM"/>
    </source>
</evidence>
<organism evidence="2 3">
    <name type="scientific">Pseudarcicella hirudinis</name>
    <dbReference type="NCBI Taxonomy" id="1079859"/>
    <lineage>
        <taxon>Bacteria</taxon>
        <taxon>Pseudomonadati</taxon>
        <taxon>Bacteroidota</taxon>
        <taxon>Cytophagia</taxon>
        <taxon>Cytophagales</taxon>
        <taxon>Flectobacillaceae</taxon>
        <taxon>Pseudarcicella</taxon>
    </lineage>
</organism>
<dbReference type="Proteomes" id="UP000199306">
    <property type="component" value="Unassembled WGS sequence"/>
</dbReference>
<dbReference type="OrthoDB" id="9814627at2"/>
<keyword evidence="1" id="KW-0732">Signal</keyword>
<evidence type="ECO:0000313" key="2">
    <source>
        <dbReference type="EMBL" id="SFP69436.1"/>
    </source>
</evidence>
<proteinExistence type="predicted"/>
<name>A0A1I5SGH8_9BACT</name>
<dbReference type="RefSeq" id="WP_092016228.1">
    <property type="nucleotide sequence ID" value="NZ_FOXH01000005.1"/>
</dbReference>